<reference evidence="3 4" key="1">
    <citation type="journal article" date="2021" name="BMC Genomics">
        <title>Genome-resolved metagenome and metatranscriptome analyses of thermophilic composting reveal key bacterial players and their metabolic interactions.</title>
        <authorList>
            <person name="Braga L.P.P."/>
            <person name="Pereira R.V."/>
            <person name="Martins L.F."/>
            <person name="Moura L.M.S."/>
            <person name="Sanchez F.B."/>
            <person name="Patane J.S.L."/>
            <person name="da Silva A.M."/>
            <person name="Setubal J.C."/>
        </authorList>
    </citation>
    <scope>NUCLEOTIDE SEQUENCE [LARGE SCALE GENOMIC DNA]</scope>
    <source>
        <strain evidence="3">ZC4RG45</strain>
    </source>
</reference>
<dbReference type="InterPro" id="IPR011990">
    <property type="entry name" value="TPR-like_helical_dom_sf"/>
</dbReference>
<feature type="domain" description="Tetratrico peptide repeat group 5" evidence="2">
    <location>
        <begin position="58"/>
        <end position="176"/>
    </location>
</feature>
<dbReference type="SUPFAM" id="SSF48452">
    <property type="entry name" value="TPR-like"/>
    <property type="match status" value="1"/>
</dbReference>
<evidence type="ECO:0000313" key="4">
    <source>
        <dbReference type="Proteomes" id="UP000249324"/>
    </source>
</evidence>
<dbReference type="Proteomes" id="UP000249324">
    <property type="component" value="Unassembled WGS sequence"/>
</dbReference>
<name>A0ABD6FHT1_9PSEU</name>
<keyword evidence="1" id="KW-0175">Coiled coil</keyword>
<accession>A0ABD6FHT1</accession>
<feature type="coiled-coil region" evidence="1">
    <location>
        <begin position="108"/>
        <end position="135"/>
    </location>
</feature>
<dbReference type="InterPro" id="IPR041656">
    <property type="entry name" value="TPR_5"/>
</dbReference>
<proteinExistence type="predicted"/>
<evidence type="ECO:0000259" key="2">
    <source>
        <dbReference type="Pfam" id="PF12688"/>
    </source>
</evidence>
<protein>
    <submittedName>
        <fullName evidence="3">Tetratricopeptide repeat protein</fullName>
    </submittedName>
</protein>
<dbReference type="Pfam" id="PF12688">
    <property type="entry name" value="TPR_5"/>
    <property type="match status" value="1"/>
</dbReference>
<dbReference type="EMBL" id="QGUI02000135">
    <property type="protein sequence ID" value="MFO7192836.1"/>
    <property type="molecule type" value="Genomic_DNA"/>
</dbReference>
<comment type="caution">
    <text evidence="3">The sequence shown here is derived from an EMBL/GenBank/DDBJ whole genome shotgun (WGS) entry which is preliminary data.</text>
</comment>
<sequence>MAIVGEGDEAAGDTEGRAMGRDWETELAEVWAQLDDLPPETFRRRIDELAARCPHGGGVADFERASAFDSTDCPEQAVSLYRQALSAGLTGLRRRRAVIQLASSLRNVGRAEEGVRLLERELETHSDELDDAVRATLALALADVGRSREAVGHAVYALSRHLPRYQRSMAAYGRELIDSARP</sequence>
<dbReference type="Gene3D" id="1.25.40.10">
    <property type="entry name" value="Tetratricopeptide repeat domain"/>
    <property type="match status" value="1"/>
</dbReference>
<organism evidence="3 4">
    <name type="scientific">Thermocrispum agreste</name>
    <dbReference type="NCBI Taxonomy" id="37925"/>
    <lineage>
        <taxon>Bacteria</taxon>
        <taxon>Bacillati</taxon>
        <taxon>Actinomycetota</taxon>
        <taxon>Actinomycetes</taxon>
        <taxon>Pseudonocardiales</taxon>
        <taxon>Pseudonocardiaceae</taxon>
        <taxon>Thermocrispum</taxon>
    </lineage>
</organism>
<evidence type="ECO:0000313" key="3">
    <source>
        <dbReference type="EMBL" id="MFO7192836.1"/>
    </source>
</evidence>
<evidence type="ECO:0000256" key="1">
    <source>
        <dbReference type="SAM" id="Coils"/>
    </source>
</evidence>
<dbReference type="AlphaFoldDB" id="A0ABD6FHT1"/>
<gene>
    <name evidence="3" type="ORF">DIU77_011395</name>
</gene>